<proteinExistence type="predicted"/>
<accession>A0A9P5YEB5</accession>
<gene>
    <name evidence="2" type="ORF">BDZ94DRAFT_208396</name>
</gene>
<sequence length="463" mass="50047">MPGVQVEILITSDSGCQSRRCNYINIESKSHPMSQFSVDQPPRPTMRRKSSAQNLLSSFKSSSAAATPAPIAIGPGPLSTATGLSFAAAGGVSTPTSSTPMTREWDAQSLHSDTIAGSTLGGAGSPQLGQGTSVEYLRDLVQKRIITLTYIRNIHEGRSHWFHTIMISRAELEREFSNNNPDMKKRTYRFAILGMSLSNLLDINQPQDLLRGLINTITEYDQNKDDSDKPKMRLFRPKTTKRQGGGFTEYSGSFLEDTSYLMAPHLPFALDYHQTLLSLLDVLSEVYNKISKLLGPSPFPHSSQHMMGPLGLLSPHPGVSYLFSGDSSTPGPNSNAHHNPNQHSNPNLHQPYYANNQAGTSSLEEMSSSLWGIANPSGGGSGSVMYGGALGSPPAAWTASLGEMVVKIDGKLKKITSTLLKELDAFARSGIKDELASLDPLLRNMDDGLGTSSGKVLYDFEGV</sequence>
<feature type="compositionally biased region" description="Polar residues" evidence="1">
    <location>
        <begin position="325"/>
        <end position="355"/>
    </location>
</feature>
<feature type="region of interest" description="Disordered" evidence="1">
    <location>
        <begin position="32"/>
        <end position="59"/>
    </location>
</feature>
<evidence type="ECO:0000313" key="2">
    <source>
        <dbReference type="EMBL" id="KAF9466276.1"/>
    </source>
</evidence>
<comment type="caution">
    <text evidence="2">The sequence shown here is derived from an EMBL/GenBank/DDBJ whole genome shotgun (WGS) entry which is preliminary data.</text>
</comment>
<evidence type="ECO:0000313" key="3">
    <source>
        <dbReference type="Proteomes" id="UP000807353"/>
    </source>
</evidence>
<feature type="region of interest" description="Disordered" evidence="1">
    <location>
        <begin position="321"/>
        <end position="355"/>
    </location>
</feature>
<dbReference type="OrthoDB" id="14339at2759"/>
<dbReference type="EMBL" id="MU150242">
    <property type="protein sequence ID" value="KAF9466276.1"/>
    <property type="molecule type" value="Genomic_DNA"/>
</dbReference>
<keyword evidence="3" id="KW-1185">Reference proteome</keyword>
<organism evidence="2 3">
    <name type="scientific">Collybia nuda</name>
    <dbReference type="NCBI Taxonomy" id="64659"/>
    <lineage>
        <taxon>Eukaryota</taxon>
        <taxon>Fungi</taxon>
        <taxon>Dikarya</taxon>
        <taxon>Basidiomycota</taxon>
        <taxon>Agaricomycotina</taxon>
        <taxon>Agaricomycetes</taxon>
        <taxon>Agaricomycetidae</taxon>
        <taxon>Agaricales</taxon>
        <taxon>Tricholomatineae</taxon>
        <taxon>Clitocybaceae</taxon>
        <taxon>Collybia</taxon>
    </lineage>
</organism>
<dbReference type="AlphaFoldDB" id="A0A9P5YEB5"/>
<name>A0A9P5YEB5_9AGAR</name>
<evidence type="ECO:0000256" key="1">
    <source>
        <dbReference type="SAM" id="MobiDB-lite"/>
    </source>
</evidence>
<reference evidence="2" key="1">
    <citation type="submission" date="2020-11" db="EMBL/GenBank/DDBJ databases">
        <authorList>
            <consortium name="DOE Joint Genome Institute"/>
            <person name="Ahrendt S."/>
            <person name="Riley R."/>
            <person name="Andreopoulos W."/>
            <person name="Labutti K."/>
            <person name="Pangilinan J."/>
            <person name="Ruiz-Duenas F.J."/>
            <person name="Barrasa J.M."/>
            <person name="Sanchez-Garcia M."/>
            <person name="Camarero S."/>
            <person name="Miyauchi S."/>
            <person name="Serrano A."/>
            <person name="Linde D."/>
            <person name="Babiker R."/>
            <person name="Drula E."/>
            <person name="Ayuso-Fernandez I."/>
            <person name="Pacheco R."/>
            <person name="Padilla G."/>
            <person name="Ferreira P."/>
            <person name="Barriuso J."/>
            <person name="Kellner H."/>
            <person name="Castanera R."/>
            <person name="Alfaro M."/>
            <person name="Ramirez L."/>
            <person name="Pisabarro A.G."/>
            <person name="Kuo A."/>
            <person name="Tritt A."/>
            <person name="Lipzen A."/>
            <person name="He G."/>
            <person name="Yan M."/>
            <person name="Ng V."/>
            <person name="Cullen D."/>
            <person name="Martin F."/>
            <person name="Rosso M.-N."/>
            <person name="Henrissat B."/>
            <person name="Hibbett D."/>
            <person name="Martinez A.T."/>
            <person name="Grigoriev I.V."/>
        </authorList>
    </citation>
    <scope>NUCLEOTIDE SEQUENCE</scope>
    <source>
        <strain evidence="2">CBS 247.69</strain>
    </source>
</reference>
<dbReference type="PANTHER" id="PTHR37332">
    <property type="entry name" value="EXPRESSED PROTEIN"/>
    <property type="match status" value="1"/>
</dbReference>
<dbReference type="Proteomes" id="UP000807353">
    <property type="component" value="Unassembled WGS sequence"/>
</dbReference>
<dbReference type="PANTHER" id="PTHR37332:SF1">
    <property type="entry name" value="ELMO DOMAIN-CONTAINING PROTEIN"/>
    <property type="match status" value="1"/>
</dbReference>
<protein>
    <submittedName>
        <fullName evidence="2">Uncharacterized protein</fullName>
    </submittedName>
</protein>